<sequence>MTRFWRGPFNGLQGTGGRKLGLSTKKKGKSEREPKEGSRQARIEIPETEPPNLKSGPEHGRPQLNLNILPKLLSASSSGMNAITKLRDNAAKAEVGPIS</sequence>
<proteinExistence type="predicted"/>
<organism evidence="2 3">
    <name type="scientific">Pyricularia oryzae</name>
    <name type="common">Rice blast fungus</name>
    <name type="synonym">Magnaporthe oryzae</name>
    <dbReference type="NCBI Taxonomy" id="318829"/>
    <lineage>
        <taxon>Eukaryota</taxon>
        <taxon>Fungi</taxon>
        <taxon>Dikarya</taxon>
        <taxon>Ascomycota</taxon>
        <taxon>Pezizomycotina</taxon>
        <taxon>Sordariomycetes</taxon>
        <taxon>Sordariomycetidae</taxon>
        <taxon>Magnaporthales</taxon>
        <taxon>Pyriculariaceae</taxon>
        <taxon>Pyricularia</taxon>
    </lineage>
</organism>
<protein>
    <submittedName>
        <fullName evidence="2">Uncharacterized protein</fullName>
    </submittedName>
</protein>
<dbReference type="EMBL" id="CP034208">
    <property type="protein sequence ID" value="QBZ63026.1"/>
    <property type="molecule type" value="Genomic_DNA"/>
</dbReference>
<gene>
    <name evidence="2" type="ORF">PoMZ_11917</name>
</gene>
<dbReference type="Proteomes" id="UP000294847">
    <property type="component" value="Chromosome 5"/>
</dbReference>
<dbReference type="AlphaFoldDB" id="A0A4P7NLQ4"/>
<reference evidence="2 3" key="1">
    <citation type="journal article" date="2019" name="Mol. Biol. Evol.">
        <title>Blast fungal genomes show frequent chromosomal changes, gene gains and losses, and effector gene turnover.</title>
        <authorList>
            <person name="Gomez Luciano L.B."/>
            <person name="Jason Tsai I."/>
            <person name="Chuma I."/>
            <person name="Tosa Y."/>
            <person name="Chen Y.H."/>
            <person name="Li J.Y."/>
            <person name="Li M.Y."/>
            <person name="Jade Lu M.Y."/>
            <person name="Nakayashiki H."/>
            <person name="Li W.H."/>
        </authorList>
    </citation>
    <scope>NUCLEOTIDE SEQUENCE [LARGE SCALE GENOMIC DNA]</scope>
    <source>
        <strain evidence="2">MZ5-1-6</strain>
    </source>
</reference>
<name>A0A4P7NLQ4_PYROR</name>
<evidence type="ECO:0000313" key="3">
    <source>
        <dbReference type="Proteomes" id="UP000294847"/>
    </source>
</evidence>
<feature type="region of interest" description="Disordered" evidence="1">
    <location>
        <begin position="1"/>
        <end position="64"/>
    </location>
</feature>
<evidence type="ECO:0000256" key="1">
    <source>
        <dbReference type="SAM" id="MobiDB-lite"/>
    </source>
</evidence>
<accession>A0A4P7NLQ4</accession>
<feature type="compositionally biased region" description="Basic and acidic residues" evidence="1">
    <location>
        <begin position="30"/>
        <end position="45"/>
    </location>
</feature>
<evidence type="ECO:0000313" key="2">
    <source>
        <dbReference type="EMBL" id="QBZ63026.1"/>
    </source>
</evidence>